<reference evidence="5" key="1">
    <citation type="journal article" date="2021" name="Nat. Commun.">
        <title>Genetic determinants of endophytism in the Arabidopsis root mycobiome.</title>
        <authorList>
            <person name="Mesny F."/>
            <person name="Miyauchi S."/>
            <person name="Thiergart T."/>
            <person name="Pickel B."/>
            <person name="Atanasova L."/>
            <person name="Karlsson M."/>
            <person name="Huettel B."/>
            <person name="Barry K.W."/>
            <person name="Haridas S."/>
            <person name="Chen C."/>
            <person name="Bauer D."/>
            <person name="Andreopoulos W."/>
            <person name="Pangilinan J."/>
            <person name="LaButti K."/>
            <person name="Riley R."/>
            <person name="Lipzen A."/>
            <person name="Clum A."/>
            <person name="Drula E."/>
            <person name="Henrissat B."/>
            <person name="Kohler A."/>
            <person name="Grigoriev I.V."/>
            <person name="Martin F.M."/>
            <person name="Hacquard S."/>
        </authorList>
    </citation>
    <scope>NUCLEOTIDE SEQUENCE</scope>
    <source>
        <strain evidence="5">MPI-CAGE-AT-0016</strain>
    </source>
</reference>
<dbReference type="PRINTS" id="PR00081">
    <property type="entry name" value="GDHRDH"/>
</dbReference>
<sequence length="301" mass="31350">MSSPKRSTVLITGCTTGSAGHALALEFASRGMRVFATARSLSSIKSLEGNKNIETLALDVTSPESIAALEREISKRTGGTLDILFNNAGTMYEAPAVEADPARVRSMFDANVFGLFDMITAFTPLLLASAAANGPSRPPAIINTASVLARVPYPFSAAYNASKAAVASYSDALRIELAPLGIKVITVYMGVVKTGLFHPVAFDPNGLYAAAEAGVVQRSRDNMTKGASPEEFAKGVVAEVVGKPGLGKAEAIWKGANAFVVWLVGIIGPASVFVNVAESAAGFTKEVKKAIAERGRAVAKK</sequence>
<dbReference type="GO" id="GO:0000140">
    <property type="term" value="F:acylglycerone-phosphate reductase (NADP+) activity"/>
    <property type="evidence" value="ECO:0007669"/>
    <property type="project" value="TreeGrafter"/>
</dbReference>
<comment type="similarity">
    <text evidence="1 4">Belongs to the short-chain dehydrogenases/reductases (SDR) family.</text>
</comment>
<dbReference type="PANTHER" id="PTHR44169:SF6">
    <property type="entry name" value="NADPH-DEPENDENT 1-ACYLDIHYDROXYACETONE PHOSPHATE REDUCTASE"/>
    <property type="match status" value="1"/>
</dbReference>
<dbReference type="InterPro" id="IPR036291">
    <property type="entry name" value="NAD(P)-bd_dom_sf"/>
</dbReference>
<dbReference type="Proteomes" id="UP000813385">
    <property type="component" value="Unassembled WGS sequence"/>
</dbReference>
<keyword evidence="2" id="KW-0521">NADP</keyword>
<dbReference type="InterPro" id="IPR020904">
    <property type="entry name" value="Sc_DH/Rdtase_CS"/>
</dbReference>
<dbReference type="InterPro" id="IPR002347">
    <property type="entry name" value="SDR_fam"/>
</dbReference>
<dbReference type="AlphaFoldDB" id="A0A8K0X0U3"/>
<dbReference type="EMBL" id="JAGPXD010000004">
    <property type="protein sequence ID" value="KAH7357994.1"/>
    <property type="molecule type" value="Genomic_DNA"/>
</dbReference>
<dbReference type="GO" id="GO:0006654">
    <property type="term" value="P:phosphatidic acid biosynthetic process"/>
    <property type="evidence" value="ECO:0007669"/>
    <property type="project" value="TreeGrafter"/>
</dbReference>
<dbReference type="GO" id="GO:0005783">
    <property type="term" value="C:endoplasmic reticulum"/>
    <property type="evidence" value="ECO:0007669"/>
    <property type="project" value="TreeGrafter"/>
</dbReference>
<dbReference type="OrthoDB" id="2102561at2759"/>
<organism evidence="5 6">
    <name type="scientific">Plectosphaerella cucumerina</name>
    <dbReference type="NCBI Taxonomy" id="40658"/>
    <lineage>
        <taxon>Eukaryota</taxon>
        <taxon>Fungi</taxon>
        <taxon>Dikarya</taxon>
        <taxon>Ascomycota</taxon>
        <taxon>Pezizomycotina</taxon>
        <taxon>Sordariomycetes</taxon>
        <taxon>Hypocreomycetidae</taxon>
        <taxon>Glomerellales</taxon>
        <taxon>Plectosphaerellaceae</taxon>
        <taxon>Plectosphaerella</taxon>
    </lineage>
</organism>
<protein>
    <submittedName>
        <fullName evidence="5">Uncharacterized protein</fullName>
    </submittedName>
</protein>
<dbReference type="GO" id="GO:0004806">
    <property type="term" value="F:triacylglycerol lipase activity"/>
    <property type="evidence" value="ECO:0007669"/>
    <property type="project" value="TreeGrafter"/>
</dbReference>
<dbReference type="Gene3D" id="3.40.50.720">
    <property type="entry name" value="NAD(P)-binding Rossmann-like Domain"/>
    <property type="match status" value="1"/>
</dbReference>
<evidence type="ECO:0000256" key="4">
    <source>
        <dbReference type="RuleBase" id="RU000363"/>
    </source>
</evidence>
<keyword evidence="6" id="KW-1185">Reference proteome</keyword>
<name>A0A8K0X0U3_9PEZI</name>
<gene>
    <name evidence="5" type="ORF">B0T11DRAFT_228968</name>
</gene>
<dbReference type="PROSITE" id="PS00061">
    <property type="entry name" value="ADH_SHORT"/>
    <property type="match status" value="1"/>
</dbReference>
<evidence type="ECO:0000256" key="3">
    <source>
        <dbReference type="ARBA" id="ARBA00023002"/>
    </source>
</evidence>
<evidence type="ECO:0000256" key="2">
    <source>
        <dbReference type="ARBA" id="ARBA00022857"/>
    </source>
</evidence>
<dbReference type="Pfam" id="PF00106">
    <property type="entry name" value="adh_short"/>
    <property type="match status" value="1"/>
</dbReference>
<dbReference type="PRINTS" id="PR00080">
    <property type="entry name" value="SDRFAMILY"/>
</dbReference>
<evidence type="ECO:0000313" key="5">
    <source>
        <dbReference type="EMBL" id="KAH7357994.1"/>
    </source>
</evidence>
<proteinExistence type="inferred from homology"/>
<dbReference type="GO" id="GO:0005811">
    <property type="term" value="C:lipid droplet"/>
    <property type="evidence" value="ECO:0007669"/>
    <property type="project" value="TreeGrafter"/>
</dbReference>
<comment type="caution">
    <text evidence="5">The sequence shown here is derived from an EMBL/GenBank/DDBJ whole genome shotgun (WGS) entry which is preliminary data.</text>
</comment>
<dbReference type="PANTHER" id="PTHR44169">
    <property type="entry name" value="NADPH-DEPENDENT 1-ACYLDIHYDROXYACETONE PHOSPHATE REDUCTASE"/>
    <property type="match status" value="1"/>
</dbReference>
<evidence type="ECO:0000313" key="6">
    <source>
        <dbReference type="Proteomes" id="UP000813385"/>
    </source>
</evidence>
<dbReference type="SUPFAM" id="SSF51735">
    <property type="entry name" value="NAD(P)-binding Rossmann-fold domains"/>
    <property type="match status" value="1"/>
</dbReference>
<dbReference type="GO" id="GO:0019433">
    <property type="term" value="P:triglyceride catabolic process"/>
    <property type="evidence" value="ECO:0007669"/>
    <property type="project" value="TreeGrafter"/>
</dbReference>
<keyword evidence="3" id="KW-0560">Oxidoreductase</keyword>
<evidence type="ECO:0000256" key="1">
    <source>
        <dbReference type="ARBA" id="ARBA00006484"/>
    </source>
</evidence>
<accession>A0A8K0X0U3</accession>